<dbReference type="InterPro" id="IPR032675">
    <property type="entry name" value="LRR_dom_sf"/>
</dbReference>
<gene>
    <name evidence="5" type="ORF">CUNI_LOCUS9608</name>
</gene>
<dbReference type="InterPro" id="IPR001611">
    <property type="entry name" value="Leu-rich_rpt"/>
</dbReference>
<evidence type="ECO:0000256" key="3">
    <source>
        <dbReference type="ARBA" id="ARBA00023054"/>
    </source>
</evidence>
<dbReference type="InterPro" id="IPR052116">
    <property type="entry name" value="Centro_Cilium_Assembly"/>
</dbReference>
<dbReference type="EMBL" id="CAJHNH020001683">
    <property type="protein sequence ID" value="CAG5124050.1"/>
    <property type="molecule type" value="Genomic_DNA"/>
</dbReference>
<keyword evidence="2" id="KW-0963">Cytoplasm</keyword>
<name>A0A8S3Z8J2_9EUPU</name>
<evidence type="ECO:0000256" key="2">
    <source>
        <dbReference type="ARBA" id="ARBA00022490"/>
    </source>
</evidence>
<keyword evidence="3" id="KW-0175">Coiled coil</keyword>
<evidence type="ECO:0000256" key="4">
    <source>
        <dbReference type="ARBA" id="ARBA00023212"/>
    </source>
</evidence>
<dbReference type="Gene3D" id="3.80.10.10">
    <property type="entry name" value="Ribonuclease Inhibitor"/>
    <property type="match status" value="2"/>
</dbReference>
<feature type="non-terminal residue" evidence="5">
    <location>
        <position position="1"/>
    </location>
</feature>
<keyword evidence="4" id="KW-0206">Cytoskeleton</keyword>
<dbReference type="Proteomes" id="UP000678393">
    <property type="component" value="Unassembled WGS sequence"/>
</dbReference>
<evidence type="ECO:0000313" key="6">
    <source>
        <dbReference type="Proteomes" id="UP000678393"/>
    </source>
</evidence>
<dbReference type="PANTHER" id="PTHR23170:SF3">
    <property type="entry name" value="LEUCINE-RICH REPEAT-CONTAINING PROTEIN 45"/>
    <property type="match status" value="1"/>
</dbReference>
<accession>A0A8S3Z8J2</accession>
<dbReference type="PANTHER" id="PTHR23170">
    <property type="entry name" value="NY-REN-58 ANTIGEN"/>
    <property type="match status" value="1"/>
</dbReference>
<evidence type="ECO:0008006" key="7">
    <source>
        <dbReference type="Google" id="ProtNLM"/>
    </source>
</evidence>
<proteinExistence type="predicted"/>
<comment type="subcellular location">
    <subcellularLocation>
        <location evidence="1">Cytoplasm</location>
        <location evidence="1">Cytoskeleton</location>
        <location evidence="1">Microtubule organizing center</location>
        <location evidence="1">Centrosome</location>
    </subcellularLocation>
</comment>
<dbReference type="GO" id="GO:0005886">
    <property type="term" value="C:plasma membrane"/>
    <property type="evidence" value="ECO:0007669"/>
    <property type="project" value="TreeGrafter"/>
</dbReference>
<dbReference type="SUPFAM" id="SSF52047">
    <property type="entry name" value="RNI-like"/>
    <property type="match status" value="1"/>
</dbReference>
<reference evidence="5" key="1">
    <citation type="submission" date="2021-04" db="EMBL/GenBank/DDBJ databases">
        <authorList>
            <consortium name="Molecular Ecology Group"/>
        </authorList>
    </citation>
    <scope>NUCLEOTIDE SEQUENCE</scope>
</reference>
<sequence length="355" mass="39631">MMEDFRHIYIRLCKDHHVDPQDCVLETLKSLEHGSKNKAVLDLSTTSLTPKTCAVLGKVLATDRTFVEIKFSDCMLSEDAVKGLAQGLAYNTFCRKLDLKGNNIRGAATEALGKMLQHNKCLISLCLEWNGMGMLDNSFAVFCDGLGSNTSLKALDLRNNQISHDSVAELAAALKRNVHLRSLDLRWNNCGLLGGRSLLEMLQSNKTISRLELAGNNIPSDILKSIETTVQNNADRQAIVDENQKRTQTMAKHIRDMEQDKKLQLNELLTAIDKQEDIMTKSQKASTQHIGILQLALDERKGAFNSLAAKLSMAETELTLSEQKVSDLNSVINRLKLEMQEMAVSHVNEIHKMKE</sequence>
<organism evidence="5 6">
    <name type="scientific">Candidula unifasciata</name>
    <dbReference type="NCBI Taxonomy" id="100452"/>
    <lineage>
        <taxon>Eukaryota</taxon>
        <taxon>Metazoa</taxon>
        <taxon>Spiralia</taxon>
        <taxon>Lophotrochozoa</taxon>
        <taxon>Mollusca</taxon>
        <taxon>Gastropoda</taxon>
        <taxon>Heterobranchia</taxon>
        <taxon>Euthyneura</taxon>
        <taxon>Panpulmonata</taxon>
        <taxon>Eupulmonata</taxon>
        <taxon>Stylommatophora</taxon>
        <taxon>Helicina</taxon>
        <taxon>Helicoidea</taxon>
        <taxon>Geomitridae</taxon>
        <taxon>Candidula</taxon>
    </lineage>
</organism>
<keyword evidence="6" id="KW-1185">Reference proteome</keyword>
<protein>
    <recommendedName>
        <fullName evidence="7">Leucine-rich repeat-containing protein 45</fullName>
    </recommendedName>
</protein>
<comment type="caution">
    <text evidence="5">The sequence shown here is derived from an EMBL/GenBank/DDBJ whole genome shotgun (WGS) entry which is preliminary data.</text>
</comment>
<dbReference type="AlphaFoldDB" id="A0A8S3Z8J2"/>
<dbReference type="GO" id="GO:0005813">
    <property type="term" value="C:centrosome"/>
    <property type="evidence" value="ECO:0007669"/>
    <property type="project" value="UniProtKB-SubCell"/>
</dbReference>
<dbReference type="OrthoDB" id="8436363at2759"/>
<evidence type="ECO:0000256" key="1">
    <source>
        <dbReference type="ARBA" id="ARBA00004300"/>
    </source>
</evidence>
<dbReference type="Pfam" id="PF13516">
    <property type="entry name" value="LRR_6"/>
    <property type="match status" value="2"/>
</dbReference>
<evidence type="ECO:0000313" key="5">
    <source>
        <dbReference type="EMBL" id="CAG5124050.1"/>
    </source>
</evidence>
<dbReference type="SMART" id="SM00368">
    <property type="entry name" value="LRR_RI"/>
    <property type="match status" value="5"/>
</dbReference>